<dbReference type="HOGENOM" id="CLU_047530_1_1_3"/>
<evidence type="ECO:0000313" key="5">
    <source>
        <dbReference type="Proteomes" id="UP000003480"/>
    </source>
</evidence>
<dbReference type="GO" id="GO:0003677">
    <property type="term" value="F:DNA binding"/>
    <property type="evidence" value="ECO:0007669"/>
    <property type="project" value="InterPro"/>
</dbReference>
<dbReference type="PANTHER" id="PTHR34475:SF1">
    <property type="entry name" value="CYTOSKELETON PROTEIN RODZ"/>
    <property type="match status" value="1"/>
</dbReference>
<keyword evidence="2" id="KW-0812">Transmembrane</keyword>
<dbReference type="Gene3D" id="1.10.260.40">
    <property type="entry name" value="lambda repressor-like DNA-binding domains"/>
    <property type="match status" value="1"/>
</dbReference>
<dbReference type="AlphaFoldDB" id="I4G5N2"/>
<gene>
    <name evidence="4" type="ORF">MICAC_4320003</name>
</gene>
<dbReference type="EMBL" id="CAIJ01000371">
    <property type="protein sequence ID" value="CCI03243.1"/>
    <property type="molecule type" value="Genomic_DNA"/>
</dbReference>
<reference evidence="4 5" key="1">
    <citation type="submission" date="2012-04" db="EMBL/GenBank/DDBJ databases">
        <authorList>
            <person name="Genoscope - CEA"/>
        </authorList>
    </citation>
    <scope>NUCLEOTIDE SEQUENCE [LARGE SCALE GENOMIC DNA]</scope>
    <source>
        <strain evidence="4 5">9443</strain>
    </source>
</reference>
<accession>I4G5N2</accession>
<dbReference type="PANTHER" id="PTHR34475">
    <property type="match status" value="1"/>
</dbReference>
<keyword evidence="2" id="KW-0472">Membrane</keyword>
<feature type="domain" description="Cytoskeleton protein RodZ-like C-terminal" evidence="3">
    <location>
        <begin position="255"/>
        <end position="321"/>
    </location>
</feature>
<sequence>MFGCGVKSEQVGFFHLSHSSIYRVNALIFNSKAVVERRGFRPKFSMTGIMSQLSPLQAEQIKEIGTYLRQKREESCLSIDDIAALTMIRLPMLEALETGNWQKLPELIYVKGFIKRYGDALKIDGKALADRLSPSAEQLAQEVTIPKTLPTKVTPLPKAEPAAPKVEPVKPEKPAPETGSQPAKSTFFGMYLWLGLLAGIFCGIGYLFLRPPLSNLPAVTPSPSPVGSPAPVVSPALVGSPSPSPPPKVPLSAEVTIEQAAWVRVIADGKKVHEGNLQPGTKRTWTAQKSLNIRSGNAGGVKISLNQKPAQLMGKAGQIGEITLTAPPFSHQ</sequence>
<comment type="caution">
    <text evidence="4">The sequence shown here is derived from an EMBL/GenBank/DDBJ whole genome shotgun (WGS) entry which is preliminary data.</text>
</comment>
<proteinExistence type="predicted"/>
<dbReference type="InterPro" id="IPR050400">
    <property type="entry name" value="Bact_Cytoskel_RodZ"/>
</dbReference>
<protein>
    <recommendedName>
        <fullName evidence="3">Cytoskeleton protein RodZ-like C-terminal domain-containing protein</fullName>
    </recommendedName>
</protein>
<dbReference type="InterPro" id="IPR025194">
    <property type="entry name" value="RodZ-like_C"/>
</dbReference>
<feature type="compositionally biased region" description="Low complexity" evidence="1">
    <location>
        <begin position="151"/>
        <end position="166"/>
    </location>
</feature>
<organism evidence="4 5">
    <name type="scientific">Microcystis aeruginosa PCC 9443</name>
    <dbReference type="NCBI Taxonomy" id="1160281"/>
    <lineage>
        <taxon>Bacteria</taxon>
        <taxon>Bacillati</taxon>
        <taxon>Cyanobacteriota</taxon>
        <taxon>Cyanophyceae</taxon>
        <taxon>Oscillatoriophycideae</taxon>
        <taxon>Chroococcales</taxon>
        <taxon>Microcystaceae</taxon>
        <taxon>Microcystis</taxon>
    </lineage>
</organism>
<feature type="transmembrane region" description="Helical" evidence="2">
    <location>
        <begin position="190"/>
        <end position="209"/>
    </location>
</feature>
<dbReference type="Pfam" id="PF13413">
    <property type="entry name" value="HTH_25"/>
    <property type="match status" value="1"/>
</dbReference>
<evidence type="ECO:0000259" key="3">
    <source>
        <dbReference type="Pfam" id="PF13464"/>
    </source>
</evidence>
<evidence type="ECO:0000256" key="2">
    <source>
        <dbReference type="SAM" id="Phobius"/>
    </source>
</evidence>
<dbReference type="Pfam" id="PF13464">
    <property type="entry name" value="RodZ_C"/>
    <property type="match status" value="1"/>
</dbReference>
<evidence type="ECO:0000313" key="4">
    <source>
        <dbReference type="EMBL" id="CCI03243.1"/>
    </source>
</evidence>
<feature type="region of interest" description="Disordered" evidence="1">
    <location>
        <begin position="151"/>
        <end position="182"/>
    </location>
</feature>
<name>I4G5N2_MICAE</name>
<dbReference type="InterPro" id="IPR010982">
    <property type="entry name" value="Lambda_DNA-bd_dom_sf"/>
</dbReference>
<keyword evidence="2" id="KW-1133">Transmembrane helix</keyword>
<dbReference type="Proteomes" id="UP000003480">
    <property type="component" value="Unassembled WGS sequence"/>
</dbReference>
<evidence type="ECO:0000256" key="1">
    <source>
        <dbReference type="SAM" id="MobiDB-lite"/>
    </source>
</evidence>